<evidence type="ECO:0000256" key="6">
    <source>
        <dbReference type="ARBA" id="ARBA00023146"/>
    </source>
</evidence>
<sequence>MILPLRQNPVFRFAPSPNGQLHLGHALSAFLNHDMAVAQGGRFLLRVEDIDLTRCTPAFEQSIYQDLRWLGLRWEEPVRRQSEHFSQYRAALDRLIEMGLVYPAFMSRGEIKAFVSDYESAGRSWPRDPDGAPLYPPLDKARGFHEVEALLASGVKHAWRLDMDRALAQLSEPLAWTECGQGIDTRVQAHPAAWGDVVLSRSDAPSSYHLSVVVDDALQGVTKVVRGLDLFHATSVHRLLQVLLDLPVPDYHHHRLILGADGRKLSKSEGSAGLAVLREAGRTPSDVRRLIGL</sequence>
<keyword evidence="7" id="KW-0648">Protein biosynthesis</keyword>
<keyword evidence="5 7" id="KW-0067">ATP-binding</keyword>
<dbReference type="GO" id="GO:0016874">
    <property type="term" value="F:ligase activity"/>
    <property type="evidence" value="ECO:0007669"/>
    <property type="project" value="UniProtKB-KW"/>
</dbReference>
<gene>
    <name evidence="9" type="ORF">QE408_000666</name>
</gene>
<evidence type="ECO:0000256" key="2">
    <source>
        <dbReference type="ARBA" id="ARBA00022723"/>
    </source>
</evidence>
<comment type="caution">
    <text evidence="9">The sequence shown here is derived from an EMBL/GenBank/DDBJ whole genome shotgun (WGS) entry which is preliminary data.</text>
</comment>
<evidence type="ECO:0000313" key="10">
    <source>
        <dbReference type="Proteomes" id="UP001224781"/>
    </source>
</evidence>
<dbReference type="InterPro" id="IPR000924">
    <property type="entry name" value="Glu/Gln-tRNA-synth"/>
</dbReference>
<evidence type="ECO:0000313" key="9">
    <source>
        <dbReference type="EMBL" id="MDQ1183544.1"/>
    </source>
</evidence>
<evidence type="ECO:0000256" key="5">
    <source>
        <dbReference type="ARBA" id="ARBA00022840"/>
    </source>
</evidence>
<protein>
    <submittedName>
        <fullName evidence="9">Glutamyl-Q tRNA(Asp) synthetase</fullName>
        <ecNumber evidence="9">6.1.1.-</ecNumber>
    </submittedName>
</protein>
<keyword evidence="3 7" id="KW-0547">Nucleotide-binding</keyword>
<evidence type="ECO:0000256" key="3">
    <source>
        <dbReference type="ARBA" id="ARBA00022741"/>
    </source>
</evidence>
<organism evidence="9 10">
    <name type="scientific">Agrobacterium larrymoorei</name>
    <dbReference type="NCBI Taxonomy" id="160699"/>
    <lineage>
        <taxon>Bacteria</taxon>
        <taxon>Pseudomonadati</taxon>
        <taxon>Pseudomonadota</taxon>
        <taxon>Alphaproteobacteria</taxon>
        <taxon>Hyphomicrobiales</taxon>
        <taxon>Rhizobiaceae</taxon>
        <taxon>Rhizobium/Agrobacterium group</taxon>
        <taxon>Agrobacterium</taxon>
    </lineage>
</organism>
<dbReference type="InterPro" id="IPR049940">
    <property type="entry name" value="GluQ/Sye"/>
</dbReference>
<dbReference type="EMBL" id="JAUTBL010000001">
    <property type="protein sequence ID" value="MDQ1183544.1"/>
    <property type="molecule type" value="Genomic_DNA"/>
</dbReference>
<evidence type="ECO:0000259" key="8">
    <source>
        <dbReference type="Pfam" id="PF00749"/>
    </source>
</evidence>
<keyword evidence="6 7" id="KW-0030">Aminoacyl-tRNA synthetase</keyword>
<dbReference type="InterPro" id="IPR001412">
    <property type="entry name" value="aa-tRNA-synth_I_CS"/>
</dbReference>
<dbReference type="Proteomes" id="UP001224781">
    <property type="component" value="Unassembled WGS sequence"/>
</dbReference>
<dbReference type="InterPro" id="IPR014729">
    <property type="entry name" value="Rossmann-like_a/b/a_fold"/>
</dbReference>
<feature type="domain" description="Glutamyl/glutaminyl-tRNA synthetase class Ib catalytic" evidence="8">
    <location>
        <begin position="12"/>
        <end position="272"/>
    </location>
</feature>
<dbReference type="NCBIfam" id="NF004315">
    <property type="entry name" value="PRK05710.1-4"/>
    <property type="match status" value="1"/>
</dbReference>
<accession>A0ABU0UF27</accession>
<dbReference type="PROSITE" id="PS00178">
    <property type="entry name" value="AA_TRNA_LIGASE_I"/>
    <property type="match status" value="1"/>
</dbReference>
<dbReference type="PRINTS" id="PR00987">
    <property type="entry name" value="TRNASYNTHGLU"/>
</dbReference>
<keyword evidence="2" id="KW-0479">Metal-binding</keyword>
<proteinExistence type="inferred from homology"/>
<dbReference type="EC" id="6.1.1.-" evidence="9"/>
<dbReference type="PANTHER" id="PTHR43311:SF1">
    <property type="entry name" value="GLUTAMYL-Q TRNA(ASP) SYNTHETASE"/>
    <property type="match status" value="1"/>
</dbReference>
<dbReference type="PANTHER" id="PTHR43311">
    <property type="entry name" value="GLUTAMATE--TRNA LIGASE"/>
    <property type="match status" value="1"/>
</dbReference>
<dbReference type="InterPro" id="IPR020058">
    <property type="entry name" value="Glu/Gln-tRNA-synth_Ib_cat-dom"/>
</dbReference>
<evidence type="ECO:0000256" key="4">
    <source>
        <dbReference type="ARBA" id="ARBA00022833"/>
    </source>
</evidence>
<dbReference type="SUPFAM" id="SSF52374">
    <property type="entry name" value="Nucleotidylyl transferase"/>
    <property type="match status" value="1"/>
</dbReference>
<evidence type="ECO:0000256" key="7">
    <source>
        <dbReference type="RuleBase" id="RU363037"/>
    </source>
</evidence>
<name>A0ABU0UF27_9HYPH</name>
<keyword evidence="4" id="KW-0862">Zinc</keyword>
<dbReference type="Gene3D" id="3.40.50.620">
    <property type="entry name" value="HUPs"/>
    <property type="match status" value="1"/>
</dbReference>
<keyword evidence="1 7" id="KW-0436">Ligase</keyword>
<dbReference type="Pfam" id="PF00749">
    <property type="entry name" value="tRNA-synt_1c"/>
    <property type="match status" value="1"/>
</dbReference>
<reference evidence="9 10" key="1">
    <citation type="submission" date="2023-07" db="EMBL/GenBank/DDBJ databases">
        <title>Functional and genomic diversity of the sorghum phyllosphere microbiome.</title>
        <authorList>
            <person name="Shade A."/>
        </authorList>
    </citation>
    <scope>NUCLEOTIDE SEQUENCE [LARGE SCALE GENOMIC DNA]</scope>
    <source>
        <strain evidence="9 10">SORGH_AS_1126</strain>
    </source>
</reference>
<comment type="similarity">
    <text evidence="7">Belongs to the class-I aminoacyl-tRNA synthetase family.</text>
</comment>
<evidence type="ECO:0000256" key="1">
    <source>
        <dbReference type="ARBA" id="ARBA00022598"/>
    </source>
</evidence>
<keyword evidence="10" id="KW-1185">Reference proteome</keyword>